<reference evidence="3" key="1">
    <citation type="submission" date="2020-05" db="EMBL/GenBank/DDBJ databases">
        <title>Phylogenomic resolution of chytrid fungi.</title>
        <authorList>
            <person name="Stajich J.E."/>
            <person name="Amses K."/>
            <person name="Simmons R."/>
            <person name="Seto K."/>
            <person name="Myers J."/>
            <person name="Bonds A."/>
            <person name="Quandt C.A."/>
            <person name="Barry K."/>
            <person name="Liu P."/>
            <person name="Grigoriev I."/>
            <person name="Longcore J.E."/>
            <person name="James T.Y."/>
        </authorList>
    </citation>
    <scope>NUCLEOTIDE SEQUENCE</scope>
    <source>
        <strain evidence="3">PLAUS21</strain>
    </source>
</reference>
<feature type="compositionally biased region" description="Basic and acidic residues" evidence="1">
    <location>
        <begin position="125"/>
        <end position="144"/>
    </location>
</feature>
<keyword evidence="4" id="KW-1185">Reference proteome</keyword>
<gene>
    <name evidence="3" type="ORF">HK103_005224</name>
</gene>
<dbReference type="SMART" id="SM00353">
    <property type="entry name" value="HLH"/>
    <property type="match status" value="1"/>
</dbReference>
<dbReference type="AlphaFoldDB" id="A0AAD5UFF8"/>
<protein>
    <recommendedName>
        <fullName evidence="2">BHLH domain-containing protein</fullName>
    </recommendedName>
</protein>
<proteinExistence type="predicted"/>
<dbReference type="InterPro" id="IPR045239">
    <property type="entry name" value="bHLH95_bHLH"/>
</dbReference>
<dbReference type="EMBL" id="JADGKB010000048">
    <property type="protein sequence ID" value="KAJ3256590.1"/>
    <property type="molecule type" value="Genomic_DNA"/>
</dbReference>
<dbReference type="GO" id="GO:0046983">
    <property type="term" value="F:protein dimerization activity"/>
    <property type="evidence" value="ECO:0007669"/>
    <property type="project" value="InterPro"/>
</dbReference>
<dbReference type="InterPro" id="IPR036638">
    <property type="entry name" value="HLH_DNA-bd_sf"/>
</dbReference>
<dbReference type="Proteomes" id="UP001210925">
    <property type="component" value="Unassembled WGS sequence"/>
</dbReference>
<feature type="region of interest" description="Disordered" evidence="1">
    <location>
        <begin position="1"/>
        <end position="28"/>
    </location>
</feature>
<dbReference type="PROSITE" id="PS50888">
    <property type="entry name" value="BHLH"/>
    <property type="match status" value="1"/>
</dbReference>
<sequence>MTTSDPLVKTGDHGKVRSNPLATERERRRKIKDKMSELQELVPSEYISHYNDKAGILEGISGYIKQLQSFIIEQHARDPVTFHLLPSIASANISTTLGTHSSLLTLLPQYKPPEHFQPIFRKDTLTERESPGESDEERQSKKTQIEISNLLM</sequence>
<feature type="domain" description="BHLH" evidence="2">
    <location>
        <begin position="15"/>
        <end position="67"/>
    </location>
</feature>
<dbReference type="Pfam" id="PF00010">
    <property type="entry name" value="HLH"/>
    <property type="match status" value="1"/>
</dbReference>
<dbReference type="SUPFAM" id="SSF47459">
    <property type="entry name" value="HLH, helix-loop-helix DNA-binding domain"/>
    <property type="match status" value="1"/>
</dbReference>
<evidence type="ECO:0000313" key="4">
    <source>
        <dbReference type="Proteomes" id="UP001210925"/>
    </source>
</evidence>
<evidence type="ECO:0000256" key="1">
    <source>
        <dbReference type="SAM" id="MobiDB-lite"/>
    </source>
</evidence>
<dbReference type="Gene3D" id="4.10.280.10">
    <property type="entry name" value="Helix-loop-helix DNA-binding domain"/>
    <property type="match status" value="1"/>
</dbReference>
<comment type="caution">
    <text evidence="3">The sequence shown here is derived from an EMBL/GenBank/DDBJ whole genome shotgun (WGS) entry which is preliminary data.</text>
</comment>
<name>A0AAD5UFF8_9FUNG</name>
<dbReference type="CDD" id="cd11393">
    <property type="entry name" value="bHLH_AtbHLH_like"/>
    <property type="match status" value="1"/>
</dbReference>
<accession>A0AAD5UFF8</accession>
<organism evidence="3 4">
    <name type="scientific">Boothiomyces macroporosus</name>
    <dbReference type="NCBI Taxonomy" id="261099"/>
    <lineage>
        <taxon>Eukaryota</taxon>
        <taxon>Fungi</taxon>
        <taxon>Fungi incertae sedis</taxon>
        <taxon>Chytridiomycota</taxon>
        <taxon>Chytridiomycota incertae sedis</taxon>
        <taxon>Chytridiomycetes</taxon>
        <taxon>Rhizophydiales</taxon>
        <taxon>Terramycetaceae</taxon>
        <taxon>Boothiomyces</taxon>
    </lineage>
</organism>
<feature type="region of interest" description="Disordered" evidence="1">
    <location>
        <begin position="125"/>
        <end position="145"/>
    </location>
</feature>
<dbReference type="InterPro" id="IPR011598">
    <property type="entry name" value="bHLH_dom"/>
</dbReference>
<evidence type="ECO:0000313" key="3">
    <source>
        <dbReference type="EMBL" id="KAJ3256590.1"/>
    </source>
</evidence>
<evidence type="ECO:0000259" key="2">
    <source>
        <dbReference type="PROSITE" id="PS50888"/>
    </source>
</evidence>